<evidence type="ECO:0000313" key="1">
    <source>
        <dbReference type="EMBL" id="KAI6086716.1"/>
    </source>
</evidence>
<name>A0ACC0D1X0_9PEZI</name>
<dbReference type="EMBL" id="MU394313">
    <property type="protein sequence ID" value="KAI6086716.1"/>
    <property type="molecule type" value="Genomic_DNA"/>
</dbReference>
<accession>A0ACC0D1X0</accession>
<keyword evidence="2" id="KW-1185">Reference proteome</keyword>
<protein>
    <submittedName>
        <fullName evidence="1">Uncharacterized protein</fullName>
    </submittedName>
</protein>
<comment type="caution">
    <text evidence="1">The sequence shown here is derived from an EMBL/GenBank/DDBJ whole genome shotgun (WGS) entry which is preliminary data.</text>
</comment>
<proteinExistence type="predicted"/>
<dbReference type="Proteomes" id="UP001497680">
    <property type="component" value="Unassembled WGS sequence"/>
</dbReference>
<sequence>MYSKTIPVVSLTLAIFSAQVLGKKCHLETTVYHRQNSACGYGSCIPGDTFGGSGVLEIDGDVKWKGNGANYDKLSNGDGVDVDESGVKFHIDALGIPDFQDKPSCQVHIGDYLNLGKQDVDNIGLPGVVGKDFGCTHDWNC</sequence>
<reference evidence="1 2" key="1">
    <citation type="journal article" date="2022" name="New Phytol.">
        <title>Ecological generalism drives hyperdiversity of secondary metabolite gene clusters in xylarialean endophytes.</title>
        <authorList>
            <person name="Franco M.E.E."/>
            <person name="Wisecaver J.H."/>
            <person name="Arnold A.E."/>
            <person name="Ju Y.M."/>
            <person name="Slot J.C."/>
            <person name="Ahrendt S."/>
            <person name="Moore L.P."/>
            <person name="Eastman K.E."/>
            <person name="Scott K."/>
            <person name="Konkel Z."/>
            <person name="Mondo S.J."/>
            <person name="Kuo A."/>
            <person name="Hayes R.D."/>
            <person name="Haridas S."/>
            <person name="Andreopoulos B."/>
            <person name="Riley R."/>
            <person name="LaButti K."/>
            <person name="Pangilinan J."/>
            <person name="Lipzen A."/>
            <person name="Amirebrahimi M."/>
            <person name="Yan J."/>
            <person name="Adam C."/>
            <person name="Keymanesh K."/>
            <person name="Ng V."/>
            <person name="Louie K."/>
            <person name="Northen T."/>
            <person name="Drula E."/>
            <person name="Henrissat B."/>
            <person name="Hsieh H.M."/>
            <person name="Youens-Clark K."/>
            <person name="Lutzoni F."/>
            <person name="Miadlikowska J."/>
            <person name="Eastwood D.C."/>
            <person name="Hamelin R.C."/>
            <person name="Grigoriev I.V."/>
            <person name="U'Ren J.M."/>
        </authorList>
    </citation>
    <scope>NUCLEOTIDE SEQUENCE [LARGE SCALE GENOMIC DNA]</scope>
    <source>
        <strain evidence="1 2">ER1909</strain>
    </source>
</reference>
<evidence type="ECO:0000313" key="2">
    <source>
        <dbReference type="Proteomes" id="UP001497680"/>
    </source>
</evidence>
<gene>
    <name evidence="1" type="ORF">F4821DRAFT_278436</name>
</gene>
<organism evidence="1 2">
    <name type="scientific">Hypoxylon rubiginosum</name>
    <dbReference type="NCBI Taxonomy" id="110542"/>
    <lineage>
        <taxon>Eukaryota</taxon>
        <taxon>Fungi</taxon>
        <taxon>Dikarya</taxon>
        <taxon>Ascomycota</taxon>
        <taxon>Pezizomycotina</taxon>
        <taxon>Sordariomycetes</taxon>
        <taxon>Xylariomycetidae</taxon>
        <taxon>Xylariales</taxon>
        <taxon>Hypoxylaceae</taxon>
        <taxon>Hypoxylon</taxon>
    </lineage>
</organism>